<dbReference type="EMBL" id="JAUJEA010000009">
    <property type="protein sequence ID" value="MDN5203925.1"/>
    <property type="molecule type" value="Genomic_DNA"/>
</dbReference>
<keyword evidence="2" id="KW-0238">DNA-binding</keyword>
<feature type="domain" description="HTH crp-type" evidence="5">
    <location>
        <begin position="152"/>
        <end position="224"/>
    </location>
</feature>
<reference evidence="6" key="1">
    <citation type="submission" date="2023-06" db="EMBL/GenBank/DDBJ databases">
        <title>Genomic of Parafulvivirga corallium.</title>
        <authorList>
            <person name="Wang G."/>
        </authorList>
    </citation>
    <scope>NUCLEOTIDE SEQUENCE</scope>
    <source>
        <strain evidence="6">BMA10</strain>
    </source>
</reference>
<dbReference type="InterPro" id="IPR012318">
    <property type="entry name" value="HTH_CRP"/>
</dbReference>
<name>A0ABT8KWW1_9BACT</name>
<evidence type="ECO:0000256" key="1">
    <source>
        <dbReference type="ARBA" id="ARBA00023015"/>
    </source>
</evidence>
<dbReference type="SUPFAM" id="SSF51206">
    <property type="entry name" value="cAMP-binding domain-like"/>
    <property type="match status" value="1"/>
</dbReference>
<evidence type="ECO:0000313" key="6">
    <source>
        <dbReference type="EMBL" id="MDN5203925.1"/>
    </source>
</evidence>
<dbReference type="Gene3D" id="1.10.10.10">
    <property type="entry name" value="Winged helix-like DNA-binding domain superfamily/Winged helix DNA-binding domain"/>
    <property type="match status" value="1"/>
</dbReference>
<evidence type="ECO:0000256" key="2">
    <source>
        <dbReference type="ARBA" id="ARBA00023125"/>
    </source>
</evidence>
<sequence>MKTNQNNLSILYRSEHLNLANSFELKIAKIKQNFESIFHKKGQVIFSEGNIPKGLFYVESGKIKIYKYGSDGKEQIIRIAKKGDFLGYKNLLTGNCYNASATVIEDAILTYIPKTDFQNLFKNDADFADMLTQLLCYDLTDMEEKVVSIAYKPVRGRLAETLLELIEVYKENEESSDNAIVLSRDDLAKLIGTAKETLIRLLTEFKTEKLIRSDGKAIWVLDPVRLMKIDNLYN</sequence>
<dbReference type="InterPro" id="IPR050397">
    <property type="entry name" value="Env_Response_Regulators"/>
</dbReference>
<organism evidence="6 7">
    <name type="scientific">Splendidivirga corallicola</name>
    <dbReference type="NCBI Taxonomy" id="3051826"/>
    <lineage>
        <taxon>Bacteria</taxon>
        <taxon>Pseudomonadati</taxon>
        <taxon>Bacteroidota</taxon>
        <taxon>Cytophagia</taxon>
        <taxon>Cytophagales</taxon>
        <taxon>Splendidivirgaceae</taxon>
        <taxon>Splendidivirga</taxon>
    </lineage>
</organism>
<dbReference type="PANTHER" id="PTHR24567">
    <property type="entry name" value="CRP FAMILY TRANSCRIPTIONAL REGULATORY PROTEIN"/>
    <property type="match status" value="1"/>
</dbReference>
<gene>
    <name evidence="6" type="ORF">QQ008_21210</name>
</gene>
<feature type="domain" description="Cyclic nucleotide-binding" evidence="4">
    <location>
        <begin position="38"/>
        <end position="121"/>
    </location>
</feature>
<dbReference type="CDD" id="cd00038">
    <property type="entry name" value="CAP_ED"/>
    <property type="match status" value="1"/>
</dbReference>
<dbReference type="InterPro" id="IPR000595">
    <property type="entry name" value="cNMP-bd_dom"/>
</dbReference>
<dbReference type="PANTHER" id="PTHR24567:SF74">
    <property type="entry name" value="HTH-TYPE TRANSCRIPTIONAL REGULATOR ARCR"/>
    <property type="match status" value="1"/>
</dbReference>
<dbReference type="SMART" id="SM00419">
    <property type="entry name" value="HTH_CRP"/>
    <property type="match status" value="1"/>
</dbReference>
<dbReference type="PRINTS" id="PR00034">
    <property type="entry name" value="HTHCRP"/>
</dbReference>
<evidence type="ECO:0000259" key="4">
    <source>
        <dbReference type="PROSITE" id="PS50042"/>
    </source>
</evidence>
<evidence type="ECO:0000256" key="3">
    <source>
        <dbReference type="ARBA" id="ARBA00023163"/>
    </source>
</evidence>
<dbReference type="InterPro" id="IPR018490">
    <property type="entry name" value="cNMP-bd_dom_sf"/>
</dbReference>
<comment type="caution">
    <text evidence="6">The sequence shown here is derived from an EMBL/GenBank/DDBJ whole genome shotgun (WGS) entry which is preliminary data.</text>
</comment>
<protein>
    <submittedName>
        <fullName evidence="6">Crp/Fnr family transcriptional regulator</fullName>
    </submittedName>
</protein>
<accession>A0ABT8KWW1</accession>
<keyword evidence="7" id="KW-1185">Reference proteome</keyword>
<evidence type="ECO:0000259" key="5">
    <source>
        <dbReference type="PROSITE" id="PS51063"/>
    </source>
</evidence>
<dbReference type="PROSITE" id="PS51063">
    <property type="entry name" value="HTH_CRP_2"/>
    <property type="match status" value="1"/>
</dbReference>
<dbReference type="PROSITE" id="PS50042">
    <property type="entry name" value="CNMP_BINDING_3"/>
    <property type="match status" value="1"/>
</dbReference>
<dbReference type="RefSeq" id="WP_346753949.1">
    <property type="nucleotide sequence ID" value="NZ_JAUJEA010000009.1"/>
</dbReference>
<evidence type="ECO:0000313" key="7">
    <source>
        <dbReference type="Proteomes" id="UP001172082"/>
    </source>
</evidence>
<dbReference type="Pfam" id="PF13545">
    <property type="entry name" value="HTH_Crp_2"/>
    <property type="match status" value="1"/>
</dbReference>
<keyword evidence="3" id="KW-0804">Transcription</keyword>
<dbReference type="SMART" id="SM00100">
    <property type="entry name" value="cNMP"/>
    <property type="match status" value="1"/>
</dbReference>
<keyword evidence="1" id="KW-0805">Transcription regulation</keyword>
<dbReference type="SUPFAM" id="SSF46785">
    <property type="entry name" value="Winged helix' DNA-binding domain"/>
    <property type="match status" value="1"/>
</dbReference>
<dbReference type="Proteomes" id="UP001172082">
    <property type="component" value="Unassembled WGS sequence"/>
</dbReference>
<dbReference type="InterPro" id="IPR014710">
    <property type="entry name" value="RmlC-like_jellyroll"/>
</dbReference>
<dbReference type="Pfam" id="PF00027">
    <property type="entry name" value="cNMP_binding"/>
    <property type="match status" value="1"/>
</dbReference>
<proteinExistence type="predicted"/>
<dbReference type="InterPro" id="IPR036390">
    <property type="entry name" value="WH_DNA-bd_sf"/>
</dbReference>
<dbReference type="InterPro" id="IPR036388">
    <property type="entry name" value="WH-like_DNA-bd_sf"/>
</dbReference>
<dbReference type="Gene3D" id="2.60.120.10">
    <property type="entry name" value="Jelly Rolls"/>
    <property type="match status" value="1"/>
</dbReference>